<dbReference type="AlphaFoldDB" id="A0A6S7J0P1"/>
<gene>
    <name evidence="1" type="ORF">PACLA_8A070606</name>
</gene>
<dbReference type="EMBL" id="CACRXK020012735">
    <property type="protein sequence ID" value="CAB4023888.1"/>
    <property type="molecule type" value="Genomic_DNA"/>
</dbReference>
<reference evidence="1" key="1">
    <citation type="submission" date="2020-04" db="EMBL/GenBank/DDBJ databases">
        <authorList>
            <person name="Alioto T."/>
            <person name="Alioto T."/>
            <person name="Gomez Garrido J."/>
        </authorList>
    </citation>
    <scope>NUCLEOTIDE SEQUENCE</scope>
    <source>
        <strain evidence="1">A484AB</strain>
    </source>
</reference>
<dbReference type="Proteomes" id="UP001152795">
    <property type="component" value="Unassembled WGS sequence"/>
</dbReference>
<accession>A0A6S7J0P1</accession>
<protein>
    <submittedName>
        <fullName evidence="1">Uncharacterized protein</fullName>
    </submittedName>
</protein>
<sequence length="243" mass="28265">MAAILPFETVLKEIYLNNNYSELSPNRPLYSSSDEEEPKYDFIGEAVNIFATCDELGQNKVHFAHEARKYLNELYRLHVKGSKTLTMSRSLLNTGAILKDEARTWLGYIHRRLIARPQIRKPWYFEFTRDIPKEIFLALKDTLRSTNNPNLLIDINMDGNRKAFVISVTSLARVVSLFTELTEFSNRNVKSYLARKVTRSKGIAKVIVSDVKDFALVYKFAKRQLRINCHYGFWNTYGFPQHD</sequence>
<keyword evidence="2" id="KW-1185">Reference proteome</keyword>
<comment type="caution">
    <text evidence="1">The sequence shown here is derived from an EMBL/GenBank/DDBJ whole genome shotgun (WGS) entry which is preliminary data.</text>
</comment>
<name>A0A6S7J0P1_PARCT</name>
<evidence type="ECO:0000313" key="1">
    <source>
        <dbReference type="EMBL" id="CAB4023888.1"/>
    </source>
</evidence>
<evidence type="ECO:0000313" key="2">
    <source>
        <dbReference type="Proteomes" id="UP001152795"/>
    </source>
</evidence>
<organism evidence="1 2">
    <name type="scientific">Paramuricea clavata</name>
    <name type="common">Red gorgonian</name>
    <name type="synonym">Violescent sea-whip</name>
    <dbReference type="NCBI Taxonomy" id="317549"/>
    <lineage>
        <taxon>Eukaryota</taxon>
        <taxon>Metazoa</taxon>
        <taxon>Cnidaria</taxon>
        <taxon>Anthozoa</taxon>
        <taxon>Octocorallia</taxon>
        <taxon>Malacalcyonacea</taxon>
        <taxon>Plexauridae</taxon>
        <taxon>Paramuricea</taxon>
    </lineage>
</organism>
<proteinExistence type="predicted"/>